<evidence type="ECO:0000313" key="2">
    <source>
        <dbReference type="EMBL" id="OAE99949.1"/>
    </source>
</evidence>
<dbReference type="PANTHER" id="PTHR42861">
    <property type="entry name" value="CALCIUM-TRANSPORTING ATPASE"/>
    <property type="match status" value="1"/>
</dbReference>
<dbReference type="InterPro" id="IPR004014">
    <property type="entry name" value="ATPase_P-typ_cation-transptr_N"/>
</dbReference>
<dbReference type="Gene3D" id="1.20.1110.10">
    <property type="entry name" value="Calcium-transporting ATPase, transmembrane domain"/>
    <property type="match status" value="1"/>
</dbReference>
<organism evidence="2 3">
    <name type="scientific">Bradyrhizobium centrolobii</name>
    <dbReference type="NCBI Taxonomy" id="1505087"/>
    <lineage>
        <taxon>Bacteria</taxon>
        <taxon>Pseudomonadati</taxon>
        <taxon>Pseudomonadota</taxon>
        <taxon>Alphaproteobacteria</taxon>
        <taxon>Hyphomicrobiales</taxon>
        <taxon>Nitrobacteraceae</taxon>
        <taxon>Bradyrhizobium</taxon>
    </lineage>
</organism>
<dbReference type="EMBL" id="LUUB01000114">
    <property type="protein sequence ID" value="OAE99949.1"/>
    <property type="molecule type" value="Genomic_DNA"/>
</dbReference>
<keyword evidence="3" id="KW-1185">Reference proteome</keyword>
<reference evidence="2 3" key="1">
    <citation type="submission" date="2016-03" db="EMBL/GenBank/DDBJ databases">
        <title>Draft Genome Sequence of the Strain BR 10245 (Bradyrhizobium sp.) isolated from nodules of Centrolobium paraense.</title>
        <authorList>
            <person name="Simoes-Araujo J.L.Sr."/>
            <person name="Barauna A.C."/>
            <person name="Silva K."/>
            <person name="Zilli J.E."/>
        </authorList>
    </citation>
    <scope>NUCLEOTIDE SEQUENCE [LARGE SCALE GENOMIC DNA]</scope>
    <source>
        <strain evidence="2 3">BR 10245</strain>
    </source>
</reference>
<accession>A0A176YB64</accession>
<dbReference type="Pfam" id="PF00690">
    <property type="entry name" value="Cation_ATPase_N"/>
    <property type="match status" value="1"/>
</dbReference>
<name>A0A176YB64_9BRAD</name>
<dbReference type="SUPFAM" id="SSF81665">
    <property type="entry name" value="Calcium ATPase, transmembrane domain M"/>
    <property type="match status" value="1"/>
</dbReference>
<comment type="caution">
    <text evidence="2">The sequence shown here is derived from an EMBL/GenBank/DDBJ whole genome shotgun (WGS) entry which is preliminary data.</text>
</comment>
<dbReference type="Pfam" id="PF00122">
    <property type="entry name" value="E1-E2_ATPase"/>
    <property type="match status" value="1"/>
</dbReference>
<dbReference type="InterPro" id="IPR059000">
    <property type="entry name" value="ATPase_P-type_domA"/>
</dbReference>
<dbReference type="STRING" id="1505087.AYJ54_32220"/>
<dbReference type="SMART" id="SM00831">
    <property type="entry name" value="Cation_ATPase_N"/>
    <property type="match status" value="1"/>
</dbReference>
<evidence type="ECO:0000313" key="3">
    <source>
        <dbReference type="Proteomes" id="UP000076959"/>
    </source>
</evidence>
<dbReference type="InterPro" id="IPR008250">
    <property type="entry name" value="ATPase_P-typ_transduc_dom_A_sf"/>
</dbReference>
<dbReference type="InterPro" id="IPR023298">
    <property type="entry name" value="ATPase_P-typ_TM_dom_sf"/>
</dbReference>
<protein>
    <recommendedName>
        <fullName evidence="1">Cation-transporting P-type ATPase N-terminal domain-containing protein</fullName>
    </recommendedName>
</protein>
<dbReference type="SUPFAM" id="SSF81653">
    <property type="entry name" value="Calcium ATPase, transduction domain A"/>
    <property type="match status" value="1"/>
</dbReference>
<dbReference type="Proteomes" id="UP000076959">
    <property type="component" value="Unassembled WGS sequence"/>
</dbReference>
<gene>
    <name evidence="2" type="ORF">AYJ54_32220</name>
</gene>
<dbReference type="Gene3D" id="2.70.150.10">
    <property type="entry name" value="Calcium-transporting ATPase, cytoplasmic transduction domain A"/>
    <property type="match status" value="1"/>
</dbReference>
<sequence length="271" mass="29205">MRPTDAGGDMVNSLGTHNLSMLSKTELSCINPKIELPLTFARPKVTNRPASPSMIEQSSAAKGLAAAEFWQTPKDVLYCALGSGPDGLSQAEADQRLVIFGANRADASQSRSVLRKLGQRLWNPLIAMLLAAALVSGVSGDVGSFAIIATVLSLSLTLDIVQEHRAELTAEALRDSVAIQADAVRDRKDVTIPVTAHVPGDVVKLRIGDLIPADGIVLDSRELQVNEALMTGGRFRPSRRVPPAPRLCQRKRRMPCSPEPVRWAEAARCWS</sequence>
<dbReference type="AlphaFoldDB" id="A0A176YB64"/>
<proteinExistence type="predicted"/>
<feature type="domain" description="Cation-transporting P-type ATPase N-terminal" evidence="1">
    <location>
        <begin position="68"/>
        <end position="141"/>
    </location>
</feature>
<evidence type="ECO:0000259" key="1">
    <source>
        <dbReference type="SMART" id="SM00831"/>
    </source>
</evidence>